<evidence type="ECO:0000256" key="1">
    <source>
        <dbReference type="SAM" id="MobiDB-lite"/>
    </source>
</evidence>
<dbReference type="RefSeq" id="WP_132446907.1">
    <property type="nucleotide sequence ID" value="NZ_JBHSWA010000005.1"/>
</dbReference>
<feature type="region of interest" description="Disordered" evidence="1">
    <location>
        <begin position="1"/>
        <end position="26"/>
    </location>
</feature>
<organism evidence="2 3">
    <name type="scientific">Sulfitobacter profundi</name>
    <dbReference type="NCBI Taxonomy" id="2679961"/>
    <lineage>
        <taxon>Bacteria</taxon>
        <taxon>Pseudomonadati</taxon>
        <taxon>Pseudomonadota</taxon>
        <taxon>Alphaproteobacteria</taxon>
        <taxon>Rhodobacterales</taxon>
        <taxon>Roseobacteraceae</taxon>
        <taxon>Sulfitobacter</taxon>
    </lineage>
</organism>
<protein>
    <submittedName>
        <fullName evidence="2">Uncharacterized protein</fullName>
    </submittedName>
</protein>
<dbReference type="EMBL" id="JBHSWA010000005">
    <property type="protein sequence ID" value="MFC6643899.1"/>
    <property type="molecule type" value="Genomic_DNA"/>
</dbReference>
<keyword evidence="3" id="KW-1185">Reference proteome</keyword>
<reference evidence="3" key="1">
    <citation type="journal article" date="2019" name="Int. J. Syst. Evol. Microbiol.">
        <title>The Global Catalogue of Microorganisms (GCM) 10K type strain sequencing project: providing services to taxonomists for standard genome sequencing and annotation.</title>
        <authorList>
            <consortium name="The Broad Institute Genomics Platform"/>
            <consortium name="The Broad Institute Genome Sequencing Center for Infectious Disease"/>
            <person name="Wu L."/>
            <person name="Ma J."/>
        </authorList>
    </citation>
    <scope>NUCLEOTIDE SEQUENCE [LARGE SCALE GENOMIC DNA]</scope>
    <source>
        <strain evidence="3">NBRC 111368</strain>
    </source>
</reference>
<proteinExistence type="predicted"/>
<sequence length="67" mass="7462">MTTTERDELDLRDAGHNPEETAHRTGMALPEVLALRCCDDEEEGAEFNALCDAWQGEMPSEVVIDNI</sequence>
<comment type="caution">
    <text evidence="2">The sequence shown here is derived from an EMBL/GenBank/DDBJ whole genome shotgun (WGS) entry which is preliminary data.</text>
</comment>
<evidence type="ECO:0000313" key="3">
    <source>
        <dbReference type="Proteomes" id="UP001596403"/>
    </source>
</evidence>
<dbReference type="Proteomes" id="UP001596403">
    <property type="component" value="Unassembled WGS sequence"/>
</dbReference>
<accession>A0ABW1Z450</accession>
<name>A0ABW1Z450_9RHOB</name>
<gene>
    <name evidence="2" type="ORF">ACFQAU_21455</name>
</gene>
<evidence type="ECO:0000313" key="2">
    <source>
        <dbReference type="EMBL" id="MFC6643899.1"/>
    </source>
</evidence>
<feature type="compositionally biased region" description="Basic and acidic residues" evidence="1">
    <location>
        <begin position="1"/>
        <end position="23"/>
    </location>
</feature>